<feature type="transmembrane region" description="Helical" evidence="7">
    <location>
        <begin position="29"/>
        <end position="47"/>
    </location>
</feature>
<comment type="subcellular location">
    <subcellularLocation>
        <location evidence="1">Cell membrane</location>
        <topology evidence="1">Multi-pass membrane protein</topology>
    </subcellularLocation>
</comment>
<comment type="similarity">
    <text evidence="2">Belongs to the UPF0719 family.</text>
</comment>
<evidence type="ECO:0000313" key="9">
    <source>
        <dbReference type="Proteomes" id="UP000249324"/>
    </source>
</evidence>
<dbReference type="AlphaFoldDB" id="A0ABD6FJC8"/>
<dbReference type="EMBL" id="QGUI02000158">
    <property type="protein sequence ID" value="MFO7193037.1"/>
    <property type="molecule type" value="Genomic_DNA"/>
</dbReference>
<dbReference type="GO" id="GO:0005886">
    <property type="term" value="C:plasma membrane"/>
    <property type="evidence" value="ECO:0007669"/>
    <property type="project" value="UniProtKB-SubCell"/>
</dbReference>
<comment type="caution">
    <text evidence="8">The sequence shown here is derived from an EMBL/GenBank/DDBJ whole genome shotgun (WGS) entry which is preliminary data.</text>
</comment>
<sequence>MIAVPATTVSTLALPTDFGATLLQGIGAILLYAVIGVLLMLVGFYAIDFTTPGKLSQLVQAGRPNAVIVTAAGMVSMALIVVVAISNAGFDLLAGVLTALAFGFVGIVVQVLAVRLLEWAARINVGETITAEKFAPASLVVAAAHVALGMVVAFAIY</sequence>
<reference evidence="8 9" key="1">
    <citation type="journal article" date="2021" name="BMC Genomics">
        <title>Genome-resolved metagenome and metatranscriptome analyses of thermophilic composting reveal key bacterial players and their metabolic interactions.</title>
        <authorList>
            <person name="Braga L.P.P."/>
            <person name="Pereira R.V."/>
            <person name="Martins L.F."/>
            <person name="Moura L.M.S."/>
            <person name="Sanchez F.B."/>
            <person name="Patane J.S.L."/>
            <person name="da Silva A.M."/>
            <person name="Setubal J.C."/>
        </authorList>
    </citation>
    <scope>NUCLEOTIDE SEQUENCE [LARGE SCALE GENOMIC DNA]</scope>
    <source>
        <strain evidence="8">ZC4RG45</strain>
    </source>
</reference>
<protein>
    <submittedName>
        <fullName evidence="8">DUF350 domain-containing protein</fullName>
    </submittedName>
</protein>
<evidence type="ECO:0000256" key="2">
    <source>
        <dbReference type="ARBA" id="ARBA00005779"/>
    </source>
</evidence>
<proteinExistence type="inferred from homology"/>
<evidence type="ECO:0000256" key="4">
    <source>
        <dbReference type="ARBA" id="ARBA00022692"/>
    </source>
</evidence>
<feature type="transmembrane region" description="Helical" evidence="7">
    <location>
        <begin position="92"/>
        <end position="113"/>
    </location>
</feature>
<dbReference type="Pfam" id="PF03994">
    <property type="entry name" value="DUF350"/>
    <property type="match status" value="1"/>
</dbReference>
<dbReference type="Proteomes" id="UP000249324">
    <property type="component" value="Unassembled WGS sequence"/>
</dbReference>
<keyword evidence="5 7" id="KW-1133">Transmembrane helix</keyword>
<evidence type="ECO:0000256" key="7">
    <source>
        <dbReference type="SAM" id="Phobius"/>
    </source>
</evidence>
<gene>
    <name evidence="8" type="ORF">DIU77_012410</name>
</gene>
<keyword evidence="3" id="KW-1003">Cell membrane</keyword>
<evidence type="ECO:0000313" key="8">
    <source>
        <dbReference type="EMBL" id="MFO7193037.1"/>
    </source>
</evidence>
<accession>A0ABD6FJC8</accession>
<feature type="transmembrane region" description="Helical" evidence="7">
    <location>
        <begin position="134"/>
        <end position="156"/>
    </location>
</feature>
<evidence type="ECO:0000256" key="3">
    <source>
        <dbReference type="ARBA" id="ARBA00022475"/>
    </source>
</evidence>
<name>A0ABD6FJC8_9PSEU</name>
<keyword evidence="6 7" id="KW-0472">Membrane</keyword>
<keyword evidence="4 7" id="KW-0812">Transmembrane</keyword>
<dbReference type="InterPro" id="IPR007140">
    <property type="entry name" value="DUF350"/>
</dbReference>
<evidence type="ECO:0000256" key="1">
    <source>
        <dbReference type="ARBA" id="ARBA00004651"/>
    </source>
</evidence>
<evidence type="ECO:0000256" key="6">
    <source>
        <dbReference type="ARBA" id="ARBA00023136"/>
    </source>
</evidence>
<evidence type="ECO:0000256" key="5">
    <source>
        <dbReference type="ARBA" id="ARBA00022989"/>
    </source>
</evidence>
<feature type="transmembrane region" description="Helical" evidence="7">
    <location>
        <begin position="67"/>
        <end position="86"/>
    </location>
</feature>
<organism evidence="8 9">
    <name type="scientific">Thermocrispum agreste</name>
    <dbReference type="NCBI Taxonomy" id="37925"/>
    <lineage>
        <taxon>Bacteria</taxon>
        <taxon>Bacillati</taxon>
        <taxon>Actinomycetota</taxon>
        <taxon>Actinomycetes</taxon>
        <taxon>Pseudonocardiales</taxon>
        <taxon>Pseudonocardiaceae</taxon>
        <taxon>Thermocrispum</taxon>
    </lineage>
</organism>